<proteinExistence type="predicted"/>
<organism evidence="1 2">
    <name type="scientific">Muribaculum caecicola</name>
    <dbReference type="NCBI Taxonomy" id="3038144"/>
    <lineage>
        <taxon>Bacteria</taxon>
        <taxon>Pseudomonadati</taxon>
        <taxon>Bacteroidota</taxon>
        <taxon>Bacteroidia</taxon>
        <taxon>Bacteroidales</taxon>
        <taxon>Muribaculaceae</taxon>
        <taxon>Muribaculum</taxon>
    </lineage>
</organism>
<protein>
    <submittedName>
        <fullName evidence="1">Endolytic transglycosylase MltG</fullName>
    </submittedName>
</protein>
<sequence>MPDSKKQKSRKYSAVAAIVLVLATTAVWFAYSSIANTKYRSDSSTWVFIPQGSTPQQITDSLRATLGKAGEKAALIWNLSGTDFKSAHGAYRIENGTSAMAIYRTISRGHQSPVRLTFNNIRTLSQLGARVGTQLETDSASFMHAADSILRAKGIPAAGHIGAFLPDTYEFYWTDTPEKVVTRLHAHQQAFWNTERTLKATDLGLTPGQVATIASIAEEETNNAAERATVGRLYINRIHRGMPLQADPTVKFAVGDFSLRRITARHLAVESPYNTYRVNGLPPGPIRMPEAKTIDAILNSKPHNYVFMCAKEDMSGRHNFTSSASQHMQNAARYREALNRRGIR</sequence>
<reference evidence="1" key="1">
    <citation type="submission" date="2019-04" db="EMBL/GenBank/DDBJ databases">
        <title>Microbes associate with the intestines of laboratory mice.</title>
        <authorList>
            <person name="Navarre W."/>
            <person name="Wong E."/>
            <person name="Huang K.C."/>
            <person name="Tropini C."/>
            <person name="Ng K."/>
            <person name="Yu B."/>
        </authorList>
    </citation>
    <scope>NUCLEOTIDE SEQUENCE</scope>
    <source>
        <strain evidence="1">NM86_A22</strain>
    </source>
</reference>
<evidence type="ECO:0000313" key="1">
    <source>
        <dbReference type="EMBL" id="THG52701.1"/>
    </source>
</evidence>
<comment type="caution">
    <text evidence="1">The sequence shown here is derived from an EMBL/GenBank/DDBJ whole genome shotgun (WGS) entry which is preliminary data.</text>
</comment>
<dbReference type="EMBL" id="SSTG01000042">
    <property type="protein sequence ID" value="THG52701.1"/>
    <property type="molecule type" value="Genomic_DNA"/>
</dbReference>
<evidence type="ECO:0000313" key="2">
    <source>
        <dbReference type="Proteomes" id="UP000305401"/>
    </source>
</evidence>
<keyword evidence="2" id="KW-1185">Reference proteome</keyword>
<gene>
    <name evidence="1" type="primary">mltG</name>
    <name evidence="1" type="ORF">E5990_04910</name>
</gene>
<name>A0AC61S6I5_9BACT</name>
<accession>A0AC61S6I5</accession>
<dbReference type="Proteomes" id="UP000305401">
    <property type="component" value="Unassembled WGS sequence"/>
</dbReference>